<comment type="caution">
    <text evidence="1">The sequence shown here is derived from an EMBL/GenBank/DDBJ whole genome shotgun (WGS) entry which is preliminary data.</text>
</comment>
<dbReference type="EMBL" id="QKWP01001386">
    <property type="protein sequence ID" value="RIB09353.1"/>
    <property type="molecule type" value="Genomic_DNA"/>
</dbReference>
<gene>
    <name evidence="1" type="ORF">C2G38_2251439</name>
</gene>
<keyword evidence="2" id="KW-1185">Reference proteome</keyword>
<evidence type="ECO:0000313" key="1">
    <source>
        <dbReference type="EMBL" id="RIB09353.1"/>
    </source>
</evidence>
<evidence type="ECO:0000313" key="2">
    <source>
        <dbReference type="Proteomes" id="UP000266673"/>
    </source>
</evidence>
<dbReference type="AlphaFoldDB" id="A0A397UPM6"/>
<proteinExistence type="predicted"/>
<dbReference type="STRING" id="44941.A0A397UPM6"/>
<dbReference type="OrthoDB" id="2442370at2759"/>
<dbReference type="Proteomes" id="UP000266673">
    <property type="component" value="Unassembled WGS sequence"/>
</dbReference>
<reference evidence="1 2" key="1">
    <citation type="submission" date="2018-06" db="EMBL/GenBank/DDBJ databases">
        <title>Comparative genomics reveals the genomic features of Rhizophagus irregularis, R. cerebriforme, R. diaphanum and Gigaspora rosea, and their symbiotic lifestyle signature.</title>
        <authorList>
            <person name="Morin E."/>
            <person name="San Clemente H."/>
            <person name="Chen E.C.H."/>
            <person name="De La Providencia I."/>
            <person name="Hainaut M."/>
            <person name="Kuo A."/>
            <person name="Kohler A."/>
            <person name="Murat C."/>
            <person name="Tang N."/>
            <person name="Roy S."/>
            <person name="Loubradou J."/>
            <person name="Henrissat B."/>
            <person name="Grigoriev I.V."/>
            <person name="Corradi N."/>
            <person name="Roux C."/>
            <person name="Martin F.M."/>
        </authorList>
    </citation>
    <scope>NUCLEOTIDE SEQUENCE [LARGE SCALE GENOMIC DNA]</scope>
    <source>
        <strain evidence="1 2">DAOM 194757</strain>
    </source>
</reference>
<accession>A0A397UPM6</accession>
<sequence>MSSYAPIISKSFKKNQCKKELHAIKKVKIKKPNNLIIGKDDFMFNSSTNQIEKGANIFYDPLKAQKSPLDLYGIPEVLQKHPNNKLIIADETTKKVAGASETVQNIVDQYYNHALSSPSHRSNQFAKDLIEHFGCFTNSNNGLYVITNTAFTQCKEHRKCVRELIQELQPISDAVNNYFGIIYPTLYTKMKKLNLGPNVPKSFEILPMKFGSLFDDCNLSLEENSSKKEKKLQKYVSSKLGSQNSGVKLKNHCRSHLDFEPAKRGLPEKYKNIINYCFKYWDHLMFPN</sequence>
<organism evidence="1 2">
    <name type="scientific">Gigaspora rosea</name>
    <dbReference type="NCBI Taxonomy" id="44941"/>
    <lineage>
        <taxon>Eukaryota</taxon>
        <taxon>Fungi</taxon>
        <taxon>Fungi incertae sedis</taxon>
        <taxon>Mucoromycota</taxon>
        <taxon>Glomeromycotina</taxon>
        <taxon>Glomeromycetes</taxon>
        <taxon>Diversisporales</taxon>
        <taxon>Gigasporaceae</taxon>
        <taxon>Gigaspora</taxon>
    </lineage>
</organism>
<name>A0A397UPM6_9GLOM</name>
<protein>
    <submittedName>
        <fullName evidence="1">Uncharacterized protein</fullName>
    </submittedName>
</protein>